<sequence length="314" mass="35030">MAADLLRAPPDSRRNVASGPQSEAKVFGSPKPKRAAAEVAGAVPEIRRLPAFAPEQALLERAADFLRRKLGRDLQREIVREYERAFREGRHDFPARVDLPFRYGKHLPERVVELLLARLTYEPGMKVLDVGHANGMECHLAMLRSLPSPRDLTGIDIAEAAYDTSSCYTKSIRGSIGATPFGDETFDLIWCISSLEHVGMDNSGYVQGEVGETTPEAALSEMVRLLRPGGCLLITVPFGRYEDHGWFRNFDEARLQRLLNPVRRRTTVQELYYQHTRTSGWKAAEPRDLRTVGYRDQGNAGAAALAAVLITNRS</sequence>
<dbReference type="PANTHER" id="PTHR43464">
    <property type="entry name" value="METHYLTRANSFERASE"/>
    <property type="match status" value="1"/>
</dbReference>
<dbReference type="InterPro" id="IPR013216">
    <property type="entry name" value="Methyltransf_11"/>
</dbReference>
<keyword evidence="3" id="KW-0489">Methyltransferase</keyword>
<comment type="caution">
    <text evidence="3">The sequence shown here is derived from an EMBL/GenBank/DDBJ whole genome shotgun (WGS) entry which is preliminary data.</text>
</comment>
<gene>
    <name evidence="3" type="ORF">E6K76_00005</name>
</gene>
<keyword evidence="3" id="KW-0808">Transferase</keyword>
<dbReference type="GO" id="GO:0032259">
    <property type="term" value="P:methylation"/>
    <property type="evidence" value="ECO:0007669"/>
    <property type="project" value="UniProtKB-KW"/>
</dbReference>
<name>A0A538TBJ1_UNCEI</name>
<organism evidence="3 4">
    <name type="scientific">Eiseniibacteriota bacterium</name>
    <dbReference type="NCBI Taxonomy" id="2212470"/>
    <lineage>
        <taxon>Bacteria</taxon>
        <taxon>Candidatus Eiseniibacteriota</taxon>
    </lineage>
</organism>
<dbReference type="SUPFAM" id="SSF53335">
    <property type="entry name" value="S-adenosyl-L-methionine-dependent methyltransferases"/>
    <property type="match status" value="1"/>
</dbReference>
<accession>A0A538TBJ1</accession>
<protein>
    <submittedName>
        <fullName evidence="3">Class I SAM-dependent methyltransferase</fullName>
    </submittedName>
</protein>
<dbReference type="CDD" id="cd02440">
    <property type="entry name" value="AdoMet_MTases"/>
    <property type="match status" value="1"/>
</dbReference>
<evidence type="ECO:0000259" key="2">
    <source>
        <dbReference type="Pfam" id="PF08241"/>
    </source>
</evidence>
<dbReference type="AlphaFoldDB" id="A0A538TBJ1"/>
<dbReference type="Gene3D" id="3.40.50.150">
    <property type="entry name" value="Vaccinia Virus protein VP39"/>
    <property type="match status" value="1"/>
</dbReference>
<evidence type="ECO:0000313" key="4">
    <source>
        <dbReference type="Proteomes" id="UP000316852"/>
    </source>
</evidence>
<feature type="domain" description="Methyltransferase type 11" evidence="2">
    <location>
        <begin position="128"/>
        <end position="234"/>
    </location>
</feature>
<proteinExistence type="predicted"/>
<dbReference type="GO" id="GO:0008757">
    <property type="term" value="F:S-adenosylmethionine-dependent methyltransferase activity"/>
    <property type="evidence" value="ECO:0007669"/>
    <property type="project" value="InterPro"/>
</dbReference>
<dbReference type="InterPro" id="IPR029063">
    <property type="entry name" value="SAM-dependent_MTases_sf"/>
</dbReference>
<dbReference type="Proteomes" id="UP000316852">
    <property type="component" value="Unassembled WGS sequence"/>
</dbReference>
<dbReference type="Pfam" id="PF08241">
    <property type="entry name" value="Methyltransf_11"/>
    <property type="match status" value="1"/>
</dbReference>
<evidence type="ECO:0000313" key="3">
    <source>
        <dbReference type="EMBL" id="TMQ61012.1"/>
    </source>
</evidence>
<reference evidence="3 4" key="1">
    <citation type="journal article" date="2019" name="Nat. Microbiol.">
        <title>Mediterranean grassland soil C-N compound turnover is dependent on rainfall and depth, and is mediated by genomically divergent microorganisms.</title>
        <authorList>
            <person name="Diamond S."/>
            <person name="Andeer P.F."/>
            <person name="Li Z."/>
            <person name="Crits-Christoph A."/>
            <person name="Burstein D."/>
            <person name="Anantharaman K."/>
            <person name="Lane K.R."/>
            <person name="Thomas B.C."/>
            <person name="Pan C."/>
            <person name="Northen T.R."/>
            <person name="Banfield J.F."/>
        </authorList>
    </citation>
    <scope>NUCLEOTIDE SEQUENCE [LARGE SCALE GENOMIC DNA]</scope>
    <source>
        <strain evidence="3">WS_6</strain>
    </source>
</reference>
<dbReference type="EMBL" id="VBOW01000001">
    <property type="protein sequence ID" value="TMQ61012.1"/>
    <property type="molecule type" value="Genomic_DNA"/>
</dbReference>
<evidence type="ECO:0000256" key="1">
    <source>
        <dbReference type="SAM" id="MobiDB-lite"/>
    </source>
</evidence>
<feature type="region of interest" description="Disordered" evidence="1">
    <location>
        <begin position="1"/>
        <end position="31"/>
    </location>
</feature>